<dbReference type="InterPro" id="IPR022702">
    <property type="entry name" value="Cytosine_MeTrfase1_RFD"/>
</dbReference>
<evidence type="ECO:0000256" key="5">
    <source>
        <dbReference type="ARBA" id="ARBA00022691"/>
    </source>
</evidence>
<keyword evidence="8" id="KW-0539">Nucleus</keyword>
<dbReference type="GO" id="GO:0003682">
    <property type="term" value="F:chromatin binding"/>
    <property type="evidence" value="ECO:0007669"/>
    <property type="project" value="InterPro"/>
</dbReference>
<dbReference type="InterPro" id="IPR043151">
    <property type="entry name" value="BAH_sf"/>
</dbReference>
<dbReference type="Gene3D" id="2.30.30.490">
    <property type="match status" value="2"/>
</dbReference>
<comment type="subcellular location">
    <subcellularLocation>
        <location evidence="1">Nucleus</location>
    </subcellularLocation>
</comment>
<dbReference type="InterPro" id="IPR029063">
    <property type="entry name" value="SAM-dependent_MTases_sf"/>
</dbReference>
<feature type="region of interest" description="Disordered" evidence="11">
    <location>
        <begin position="1"/>
        <end position="100"/>
    </location>
</feature>
<dbReference type="OrthoDB" id="5376140at2759"/>
<keyword evidence="7" id="KW-0238">DNA-binding</keyword>
<accession>A0A9P3USG9</accession>
<dbReference type="EMBL" id="BRPK01000014">
    <property type="protein sequence ID" value="GLB43613.1"/>
    <property type="molecule type" value="Genomic_DNA"/>
</dbReference>
<feature type="region of interest" description="Disordered" evidence="11">
    <location>
        <begin position="284"/>
        <end position="310"/>
    </location>
</feature>
<evidence type="ECO:0000256" key="11">
    <source>
        <dbReference type="SAM" id="MobiDB-lite"/>
    </source>
</evidence>
<dbReference type="Pfam" id="PF00145">
    <property type="entry name" value="DNA_methylase"/>
    <property type="match status" value="1"/>
</dbReference>
<evidence type="ECO:0000256" key="8">
    <source>
        <dbReference type="ARBA" id="ARBA00023242"/>
    </source>
</evidence>
<dbReference type="Gene3D" id="3.90.120.10">
    <property type="entry name" value="DNA Methylase, subunit A, domain 2"/>
    <property type="match status" value="1"/>
</dbReference>
<comment type="caution">
    <text evidence="13">The sequence shown here is derived from an EMBL/GenBank/DDBJ whole genome shotgun (WGS) entry which is preliminary data.</text>
</comment>
<feature type="compositionally biased region" description="Basic and acidic residues" evidence="11">
    <location>
        <begin position="90"/>
        <end position="100"/>
    </location>
</feature>
<dbReference type="PANTHER" id="PTHR10629:SF52">
    <property type="entry name" value="DNA (CYTOSINE-5)-METHYLTRANSFERASE 1"/>
    <property type="match status" value="1"/>
</dbReference>
<feature type="active site" evidence="9 10">
    <location>
        <position position="827"/>
    </location>
</feature>
<name>A0A9P3USG9_LYOSH</name>
<evidence type="ECO:0000256" key="2">
    <source>
        <dbReference type="ARBA" id="ARBA00011975"/>
    </source>
</evidence>
<evidence type="ECO:0000256" key="9">
    <source>
        <dbReference type="PIRSR" id="PIRSR037404-1"/>
    </source>
</evidence>
<dbReference type="GO" id="GO:0032259">
    <property type="term" value="P:methylation"/>
    <property type="evidence" value="ECO:0007669"/>
    <property type="project" value="UniProtKB-KW"/>
</dbReference>
<sequence length="1217" mass="138821">MARRRPNAFEVSFPEEAQGASPSLLSSYPTDSSSTSRPTSLKRKGDAYGAAAEGRQAKRLQLPPPAFYEDEGYERESDSLVLNGEDPSAGEERDGKPDKPVRVLDDFTFFDPNHRNEMVSLTAIEEDDGVERQFEGAGVIYPYVVNEEDKGQEDDDTPPDMKNIRLGAILRYTFDYTQPNDPVWIETQFAWYILRTPSTAYAPYFQHFFTPRRIAQTVVSSALKHPRRTYQEFLQRLTATVDAFGRTYQEDHIWGAIPEIQEAVDDYDNSQRLKAHPILQHILRRASPSQTRPKRRNEVPHNRRPPPIKALLGNPEIAVLKRENQTATHVTPFIASLARGLVHEELIVVGGRPPPRNMAEEEAQKEATHRRICELVTKARQRRNRVEVQRTDYVGGKTSSRYLTAVAVEGERFKSGDFVLIPINFGYSRPVRRQEKEYVPPSKFPEDIRDIAPTSTIADYFWFAKILYGDIDTKMFHVRWLQHSSQTMMEELGHPQELFFNDLCDHVPFGAVISRIVVHEGPDPPPKPDEYFVKFVYDIQLATYTSINSEMRDLAAQDDPPYNCTICPRLQQQEQEQFDTPLKDEKGIVNGVAYHGHRYHYEDFVLYRADSGPAHIGYITGFDFRQMRGDQVMTQVFLRRVGRISSIADLLPDDVPKDERHVFITDELATVPLRDLIRVCYVFPEESIPNLQEWLSLSSLHFFIKPCTAEKLEELKKMEHFFADAERHPLKVLDIFGGVGAFSMGLAEGSGCLQLTDLVEISPSAAKTVERNFPDVTVHNQCANKILRYSIKQKSGQRPETPKQIYDGKTEVCSLSKPDVVAAGVPCQTHSYMNMFRKEGDIKSNLILTALSFVDHLRPKLFYFENVPGFLRFSFDAKQAGIHRLEGGVPMGGLKFVVRALVDMRYQVRFGLLQAGHYGAPQRRNRFFLIAAVDGHPLPELPEPSHDFPDNAGLEVKLPVGTEVRPFRMSNGTAPHRHVTIGDAISDLPRFDWLHPKPHVLLYEPQLDMRNRRAQGIPALPCVTSSTRCGLSGVVEYHHPPRTTYQETARRRPTEDLQHFTRTFAPPKIERVLSIPLRANADYRDLPFDKRDWSTSHPFSSAARKNFRPGLYGRLDENHIFPTIVTNMDTTAKQSRVLNPYCHRMVTVRELARAQGFPDHFVFVALDHNVVTMHRQIGNAVPLQIGTALGRELRLARFKNWMMSRQDAIVIDSDDDD</sequence>
<keyword evidence="5 10" id="KW-0949">S-adenosyl-L-methionine</keyword>
<protein>
    <recommendedName>
        <fullName evidence="2">DNA (cytosine-5-)-methyltransferase</fullName>
        <ecNumber evidence="2">2.1.1.37</ecNumber>
    </recommendedName>
</protein>
<dbReference type="PRINTS" id="PR00105">
    <property type="entry name" value="C5METTRFRASE"/>
</dbReference>
<dbReference type="Proteomes" id="UP001063166">
    <property type="component" value="Unassembled WGS sequence"/>
</dbReference>
<dbReference type="EC" id="2.1.1.37" evidence="2"/>
<dbReference type="GO" id="GO:0003677">
    <property type="term" value="F:DNA binding"/>
    <property type="evidence" value="ECO:0007669"/>
    <property type="project" value="UniProtKB-KW"/>
</dbReference>
<keyword evidence="4 10" id="KW-0808">Transferase</keyword>
<evidence type="ECO:0000313" key="14">
    <source>
        <dbReference type="Proteomes" id="UP001063166"/>
    </source>
</evidence>
<evidence type="ECO:0000313" key="13">
    <source>
        <dbReference type="EMBL" id="GLB43613.1"/>
    </source>
</evidence>
<dbReference type="PROSITE" id="PS51038">
    <property type="entry name" value="BAH"/>
    <property type="match status" value="1"/>
</dbReference>
<evidence type="ECO:0000256" key="4">
    <source>
        <dbReference type="ARBA" id="ARBA00022679"/>
    </source>
</evidence>
<dbReference type="GO" id="GO:0003886">
    <property type="term" value="F:DNA (cytosine-5-)-methyltransferase activity"/>
    <property type="evidence" value="ECO:0007669"/>
    <property type="project" value="UniProtKB-EC"/>
</dbReference>
<keyword evidence="3 10" id="KW-0489">Methyltransferase</keyword>
<dbReference type="GO" id="GO:0006346">
    <property type="term" value="P:DNA methylation-dependent constitutive heterochromatin formation"/>
    <property type="evidence" value="ECO:0007669"/>
    <property type="project" value="InterPro"/>
</dbReference>
<evidence type="ECO:0000256" key="7">
    <source>
        <dbReference type="ARBA" id="ARBA00023125"/>
    </source>
</evidence>
<keyword evidence="6" id="KW-0677">Repeat</keyword>
<keyword evidence="14" id="KW-1185">Reference proteome</keyword>
<feature type="compositionally biased region" description="Low complexity" evidence="11">
    <location>
        <begin position="21"/>
        <end position="39"/>
    </location>
</feature>
<dbReference type="GO" id="GO:0005634">
    <property type="term" value="C:nucleus"/>
    <property type="evidence" value="ECO:0007669"/>
    <property type="project" value="UniProtKB-SubCell"/>
</dbReference>
<dbReference type="InterPro" id="IPR001525">
    <property type="entry name" value="C5_MeTfrase"/>
</dbReference>
<evidence type="ECO:0000256" key="6">
    <source>
        <dbReference type="ARBA" id="ARBA00022737"/>
    </source>
</evidence>
<dbReference type="AlphaFoldDB" id="A0A9P3USG9"/>
<reference evidence="13" key="1">
    <citation type="submission" date="2022-07" db="EMBL/GenBank/DDBJ databases">
        <title>The genome of Lyophyllum shimeji provides insight into the initial evolution of ectomycorrhizal fungal genome.</title>
        <authorList>
            <person name="Kobayashi Y."/>
            <person name="Shibata T."/>
            <person name="Hirakawa H."/>
            <person name="Shigenobu S."/>
            <person name="Nishiyama T."/>
            <person name="Yamada A."/>
            <person name="Hasebe M."/>
            <person name="Kawaguchi M."/>
        </authorList>
    </citation>
    <scope>NUCLEOTIDE SEQUENCE</scope>
    <source>
        <strain evidence="13">AT787</strain>
    </source>
</reference>
<organism evidence="13 14">
    <name type="scientific">Lyophyllum shimeji</name>
    <name type="common">Hon-shimeji</name>
    <name type="synonym">Tricholoma shimeji</name>
    <dbReference type="NCBI Taxonomy" id="47721"/>
    <lineage>
        <taxon>Eukaryota</taxon>
        <taxon>Fungi</taxon>
        <taxon>Dikarya</taxon>
        <taxon>Basidiomycota</taxon>
        <taxon>Agaricomycotina</taxon>
        <taxon>Agaricomycetes</taxon>
        <taxon>Agaricomycetidae</taxon>
        <taxon>Agaricales</taxon>
        <taxon>Tricholomatineae</taxon>
        <taxon>Lyophyllaceae</taxon>
        <taxon>Lyophyllum</taxon>
    </lineage>
</organism>
<feature type="domain" description="BAH" evidence="12">
    <location>
        <begin position="597"/>
        <end position="719"/>
    </location>
</feature>
<dbReference type="PIRSF" id="PIRSF037404">
    <property type="entry name" value="DNMT1"/>
    <property type="match status" value="1"/>
</dbReference>
<evidence type="ECO:0000259" key="12">
    <source>
        <dbReference type="PROSITE" id="PS51038"/>
    </source>
</evidence>
<dbReference type="PANTHER" id="PTHR10629">
    <property type="entry name" value="CYTOSINE-SPECIFIC METHYLTRANSFERASE"/>
    <property type="match status" value="1"/>
</dbReference>
<gene>
    <name evidence="13" type="ORF">LshimejAT787_1401250</name>
</gene>
<dbReference type="GO" id="GO:0044027">
    <property type="term" value="P:negative regulation of gene expression via chromosomal CpG island methylation"/>
    <property type="evidence" value="ECO:0007669"/>
    <property type="project" value="TreeGrafter"/>
</dbReference>
<dbReference type="SUPFAM" id="SSF53335">
    <property type="entry name" value="S-adenosyl-L-methionine-dependent methyltransferases"/>
    <property type="match status" value="1"/>
</dbReference>
<dbReference type="PROSITE" id="PS51679">
    <property type="entry name" value="SAM_MT_C5"/>
    <property type="match status" value="1"/>
</dbReference>
<proteinExistence type="inferred from homology"/>
<dbReference type="Pfam" id="PF12047">
    <property type="entry name" value="DNMT1-RFD"/>
    <property type="match status" value="1"/>
</dbReference>
<dbReference type="Gene3D" id="3.40.50.150">
    <property type="entry name" value="Vaccinia Virus protein VP39"/>
    <property type="match status" value="1"/>
</dbReference>
<dbReference type="SMART" id="SM00439">
    <property type="entry name" value="BAH"/>
    <property type="match status" value="2"/>
</dbReference>
<evidence type="ECO:0000256" key="1">
    <source>
        <dbReference type="ARBA" id="ARBA00004123"/>
    </source>
</evidence>
<comment type="similarity">
    <text evidence="10">Belongs to the class I-like SAM-binding methyltransferase superfamily. C5-methyltransferase family.</text>
</comment>
<evidence type="ECO:0000256" key="3">
    <source>
        <dbReference type="ARBA" id="ARBA00022603"/>
    </source>
</evidence>
<dbReference type="InterPro" id="IPR001025">
    <property type="entry name" value="BAH_dom"/>
</dbReference>
<evidence type="ECO:0000256" key="10">
    <source>
        <dbReference type="PROSITE-ProRule" id="PRU01016"/>
    </source>
</evidence>
<dbReference type="InterPro" id="IPR050390">
    <property type="entry name" value="C5-Methyltransferase"/>
</dbReference>